<feature type="domain" description="NodB homology" evidence="1">
    <location>
        <begin position="37"/>
        <end position="219"/>
    </location>
</feature>
<dbReference type="InterPro" id="IPR002509">
    <property type="entry name" value="NODB_dom"/>
</dbReference>
<dbReference type="Gene3D" id="3.20.20.370">
    <property type="entry name" value="Glycoside hydrolase/deacetylase"/>
    <property type="match status" value="1"/>
</dbReference>
<dbReference type="PATRIC" id="fig|1705565.3.peg.417"/>
<evidence type="ECO:0000259" key="1">
    <source>
        <dbReference type="PROSITE" id="PS51677"/>
    </source>
</evidence>
<dbReference type="Pfam" id="PF01522">
    <property type="entry name" value="Polysacc_deac_1"/>
    <property type="match status" value="1"/>
</dbReference>
<dbReference type="GO" id="GO:0016810">
    <property type="term" value="F:hydrolase activity, acting on carbon-nitrogen (but not peptide) bonds"/>
    <property type="evidence" value="ECO:0007669"/>
    <property type="project" value="InterPro"/>
</dbReference>
<dbReference type="PROSITE" id="PS51677">
    <property type="entry name" value="NODB"/>
    <property type="match status" value="1"/>
</dbReference>
<name>A0A0M1N3L9_9BACL</name>
<dbReference type="Proteomes" id="UP000036932">
    <property type="component" value="Unassembled WGS sequence"/>
</dbReference>
<keyword evidence="3" id="KW-1185">Reference proteome</keyword>
<sequence length="231" mass="26642">MYSKVYDYIELCKDERFTGFGDGRIIQDIVLPDDGEYHVCLTFDDGPNPEYTPQILDLLKAYDAKATFFIFGKFAEVYPEIVRRIVSEHHEIGNHTYSHPTLTSLDLSEIQREIFEGEKAIQSAVEYRCSLFRPPYGIFSDEIVEKVEELNYKFMLWSRDMQVNDWELPGTDKMVDEIISNVKNGSVILMHDAGGNRDQTVETVAKVLPILKSLNYKFTTLSELMNSRTRG</sequence>
<evidence type="ECO:0000313" key="3">
    <source>
        <dbReference type="Proteomes" id="UP000036932"/>
    </source>
</evidence>
<dbReference type="RefSeq" id="WP_054404460.1">
    <property type="nucleotide sequence ID" value="NZ_LIUT01000006.1"/>
</dbReference>
<dbReference type="SUPFAM" id="SSF88713">
    <property type="entry name" value="Glycoside hydrolase/deacetylase"/>
    <property type="match status" value="1"/>
</dbReference>
<dbReference type="GO" id="GO:0005975">
    <property type="term" value="P:carbohydrate metabolic process"/>
    <property type="evidence" value="ECO:0007669"/>
    <property type="project" value="InterPro"/>
</dbReference>
<proteinExistence type="predicted"/>
<gene>
    <name evidence="2" type="ORF">AM231_21560</name>
</gene>
<protein>
    <recommendedName>
        <fullName evidence="1">NodB homology domain-containing protein</fullName>
    </recommendedName>
</protein>
<dbReference type="PANTHER" id="PTHR10587">
    <property type="entry name" value="GLYCOSYL TRANSFERASE-RELATED"/>
    <property type="match status" value="1"/>
</dbReference>
<dbReference type="AlphaFoldDB" id="A0A0M1N3L9"/>
<dbReference type="EMBL" id="LIUT01000006">
    <property type="protein sequence ID" value="KOR76559.1"/>
    <property type="molecule type" value="Genomic_DNA"/>
</dbReference>
<organism evidence="2 3">
    <name type="scientific">Paenibacillus solani</name>
    <dbReference type="NCBI Taxonomy" id="1705565"/>
    <lineage>
        <taxon>Bacteria</taxon>
        <taxon>Bacillati</taxon>
        <taxon>Bacillota</taxon>
        <taxon>Bacilli</taxon>
        <taxon>Bacillales</taxon>
        <taxon>Paenibacillaceae</taxon>
        <taxon>Paenibacillus</taxon>
    </lineage>
</organism>
<comment type="caution">
    <text evidence="2">The sequence shown here is derived from an EMBL/GenBank/DDBJ whole genome shotgun (WGS) entry which is preliminary data.</text>
</comment>
<evidence type="ECO:0000313" key="2">
    <source>
        <dbReference type="EMBL" id="KOR76559.1"/>
    </source>
</evidence>
<accession>A0A0M1N3L9</accession>
<dbReference type="OrthoDB" id="2649545at2"/>
<dbReference type="InterPro" id="IPR011330">
    <property type="entry name" value="Glyco_hydro/deAcase_b/a-brl"/>
</dbReference>
<reference evidence="3" key="1">
    <citation type="submission" date="2015-08" db="EMBL/GenBank/DDBJ databases">
        <title>Genome sequencing project for genomic taxonomy and phylogenomics of Bacillus-like bacteria.</title>
        <authorList>
            <person name="Liu B."/>
            <person name="Wang J."/>
            <person name="Zhu Y."/>
            <person name="Liu G."/>
            <person name="Chen Q."/>
            <person name="Chen Z."/>
            <person name="Lan J."/>
            <person name="Che J."/>
            <person name="Ge C."/>
            <person name="Shi H."/>
            <person name="Pan Z."/>
            <person name="Liu X."/>
        </authorList>
    </citation>
    <scope>NUCLEOTIDE SEQUENCE [LARGE SCALE GENOMIC DNA]</scope>
    <source>
        <strain evidence="3">FJAT-22460</strain>
    </source>
</reference>
<dbReference type="InterPro" id="IPR050248">
    <property type="entry name" value="Polysacc_deacetylase_ArnD"/>
</dbReference>